<dbReference type="PROSITE" id="PS50020">
    <property type="entry name" value="WW_DOMAIN_2"/>
    <property type="match status" value="1"/>
</dbReference>
<comment type="caution">
    <text evidence="3">The sequence shown here is derived from an EMBL/GenBank/DDBJ whole genome shotgun (WGS) entry which is preliminary data.</text>
</comment>
<feature type="compositionally biased region" description="Pro residues" evidence="1">
    <location>
        <begin position="8"/>
        <end position="20"/>
    </location>
</feature>
<protein>
    <submittedName>
        <fullName evidence="3">Ww domain containing protein</fullName>
    </submittedName>
</protein>
<dbReference type="Pfam" id="PF00397">
    <property type="entry name" value="WW"/>
    <property type="match status" value="1"/>
</dbReference>
<evidence type="ECO:0000259" key="2">
    <source>
        <dbReference type="PROSITE" id="PS50020"/>
    </source>
</evidence>
<dbReference type="CDD" id="cd00201">
    <property type="entry name" value="WW"/>
    <property type="match status" value="1"/>
</dbReference>
<feature type="region of interest" description="Disordered" evidence="1">
    <location>
        <begin position="300"/>
        <end position="319"/>
    </location>
</feature>
<feature type="region of interest" description="Disordered" evidence="1">
    <location>
        <begin position="42"/>
        <end position="235"/>
    </location>
</feature>
<feature type="compositionally biased region" description="Gly residues" evidence="1">
    <location>
        <begin position="183"/>
        <end position="193"/>
    </location>
</feature>
<feature type="domain" description="WW" evidence="2">
    <location>
        <begin position="17"/>
        <end position="51"/>
    </location>
</feature>
<accession>A0A8H6MUP1</accession>
<dbReference type="InterPro" id="IPR036020">
    <property type="entry name" value="WW_dom_sf"/>
</dbReference>
<dbReference type="Gene3D" id="2.20.70.10">
    <property type="match status" value="1"/>
</dbReference>
<dbReference type="InterPro" id="IPR001202">
    <property type="entry name" value="WW_dom"/>
</dbReference>
<feature type="compositionally biased region" description="Pro residues" evidence="1">
    <location>
        <begin position="52"/>
        <end position="78"/>
    </location>
</feature>
<feature type="region of interest" description="Disordered" evidence="1">
    <location>
        <begin position="1"/>
        <end position="24"/>
    </location>
</feature>
<name>A0A8H6MUP1_9PEZI</name>
<evidence type="ECO:0000256" key="1">
    <source>
        <dbReference type="SAM" id="MobiDB-lite"/>
    </source>
</evidence>
<dbReference type="PROSITE" id="PS01159">
    <property type="entry name" value="WW_DOMAIN_1"/>
    <property type="match status" value="1"/>
</dbReference>
<evidence type="ECO:0000313" key="3">
    <source>
        <dbReference type="EMBL" id="KAF6808998.1"/>
    </source>
</evidence>
<dbReference type="EMBL" id="WIGN01000108">
    <property type="protein sequence ID" value="KAF6808998.1"/>
    <property type="molecule type" value="Genomic_DNA"/>
</dbReference>
<gene>
    <name evidence="3" type="ORF">CSOJ01_07169</name>
</gene>
<sequence length="319" mass="33235">MADNFAPPAGPPPPRAPEVPPGWTARWNEQYKEWFYVNLHTKQSQWDKPTEPALPPPPPEDGAPGGPPPGYAPRPGDPAPTDSKPNPYETHDNKSSTPQPGGPGGPSNGLSEDERLARQLQAEEDQRNRSSHSPMPPGYALQQQQHQQSQSPFPDQLPQRPQERGKSGSFLGKLLGKAKTGGSSHGQPGGYGGYPPQQQQYGGYPSQQQYGGYPPQQQYGGYPPQQQGYGGYGGGPGGYPMQGGYGGGYGHPQAAGRRPGGGGGMGMAGGMALGAGAGLLGGALIANSINDNEHEAYAEGYNDGAGGDDFGGDDFGGDF</sequence>
<evidence type="ECO:0000313" key="4">
    <source>
        <dbReference type="Proteomes" id="UP000652219"/>
    </source>
</evidence>
<feature type="compositionally biased region" description="Low complexity" evidence="1">
    <location>
        <begin position="142"/>
        <end position="151"/>
    </location>
</feature>
<dbReference type="AlphaFoldDB" id="A0A8H6MUP1"/>
<keyword evidence="4" id="KW-1185">Reference proteome</keyword>
<proteinExistence type="predicted"/>
<dbReference type="SMART" id="SM00456">
    <property type="entry name" value="WW"/>
    <property type="match status" value="1"/>
</dbReference>
<organism evidence="3 4">
    <name type="scientific">Colletotrichum sojae</name>
    <dbReference type="NCBI Taxonomy" id="2175907"/>
    <lineage>
        <taxon>Eukaryota</taxon>
        <taxon>Fungi</taxon>
        <taxon>Dikarya</taxon>
        <taxon>Ascomycota</taxon>
        <taxon>Pezizomycotina</taxon>
        <taxon>Sordariomycetes</taxon>
        <taxon>Hypocreomycetidae</taxon>
        <taxon>Glomerellales</taxon>
        <taxon>Glomerellaceae</taxon>
        <taxon>Colletotrichum</taxon>
        <taxon>Colletotrichum orchidearum species complex</taxon>
    </lineage>
</organism>
<reference evidence="3 4" key="1">
    <citation type="journal article" date="2020" name="Phytopathology">
        <title>Genome Sequence Resources of Colletotrichum truncatum, C. plurivorum, C. musicola, and C. sojae: Four Species Pathogenic to Soybean (Glycine max).</title>
        <authorList>
            <person name="Rogerio F."/>
            <person name="Boufleur T.R."/>
            <person name="Ciampi-Guillardi M."/>
            <person name="Sukno S.A."/>
            <person name="Thon M.R."/>
            <person name="Massola Junior N.S."/>
            <person name="Baroncelli R."/>
        </authorList>
    </citation>
    <scope>NUCLEOTIDE SEQUENCE [LARGE SCALE GENOMIC DNA]</scope>
    <source>
        <strain evidence="3 4">LFN0009</strain>
    </source>
</reference>
<feature type="compositionally biased region" description="Low complexity" evidence="1">
    <location>
        <begin position="194"/>
        <end position="227"/>
    </location>
</feature>
<feature type="compositionally biased region" description="Low complexity" evidence="1">
    <location>
        <begin position="167"/>
        <end position="182"/>
    </location>
</feature>
<dbReference type="Proteomes" id="UP000652219">
    <property type="component" value="Unassembled WGS sequence"/>
</dbReference>
<dbReference type="SUPFAM" id="SSF51045">
    <property type="entry name" value="WW domain"/>
    <property type="match status" value="1"/>
</dbReference>
<feature type="compositionally biased region" description="Acidic residues" evidence="1">
    <location>
        <begin position="310"/>
        <end position="319"/>
    </location>
</feature>